<reference evidence="3 4" key="1">
    <citation type="submission" date="2020-08" db="EMBL/GenBank/DDBJ databases">
        <title>Sequencing the genomes of 1000 actinobacteria strains.</title>
        <authorList>
            <person name="Klenk H.-P."/>
        </authorList>
    </citation>
    <scope>NUCLEOTIDE SEQUENCE [LARGE SCALE GENOMIC DNA]</scope>
    <source>
        <strain evidence="3 4">DSM 23889</strain>
    </source>
</reference>
<evidence type="ECO:0008006" key="5">
    <source>
        <dbReference type="Google" id="ProtNLM"/>
    </source>
</evidence>
<evidence type="ECO:0000313" key="3">
    <source>
        <dbReference type="EMBL" id="MBB5618089.1"/>
    </source>
</evidence>
<feature type="region of interest" description="Disordered" evidence="1">
    <location>
        <begin position="1"/>
        <end position="27"/>
    </location>
</feature>
<keyword evidence="2" id="KW-0472">Membrane</keyword>
<dbReference type="EMBL" id="JACHBS010000001">
    <property type="protein sequence ID" value="MBB5618089.1"/>
    <property type="molecule type" value="Genomic_DNA"/>
</dbReference>
<sequence>MSTAQPHDRDPDRDTDTDPDRTAAGWQPLLERPGYEQWWDGSAWRGRAHREPEPFSAFTPELTRALRPGPNRAAHVARAGIAAILLGFGLQTLVATNTLTLPGVPQIALVVVALVISAVIGIGTAVAASLALRVAPRLGGRAIASLALGVSILLGLAPVLLLVAIGLAGGV</sequence>
<feature type="transmembrane region" description="Helical" evidence="2">
    <location>
        <begin position="144"/>
        <end position="168"/>
    </location>
</feature>
<comment type="caution">
    <text evidence="3">The sequence shown here is derived from an EMBL/GenBank/DDBJ whole genome shotgun (WGS) entry which is preliminary data.</text>
</comment>
<feature type="transmembrane region" description="Helical" evidence="2">
    <location>
        <begin position="76"/>
        <end position="95"/>
    </location>
</feature>
<organism evidence="3 4">
    <name type="scientific">Microcella frigidaquae</name>
    <dbReference type="NCBI Taxonomy" id="424758"/>
    <lineage>
        <taxon>Bacteria</taxon>
        <taxon>Bacillati</taxon>
        <taxon>Actinomycetota</taxon>
        <taxon>Actinomycetes</taxon>
        <taxon>Micrococcales</taxon>
        <taxon>Microbacteriaceae</taxon>
        <taxon>Microcella</taxon>
    </lineage>
</organism>
<protein>
    <recommendedName>
        <fullName evidence="5">DUF2510 domain-containing protein</fullName>
    </recommendedName>
</protein>
<feature type="transmembrane region" description="Helical" evidence="2">
    <location>
        <begin position="107"/>
        <end position="132"/>
    </location>
</feature>
<dbReference type="Proteomes" id="UP000552883">
    <property type="component" value="Unassembled WGS sequence"/>
</dbReference>
<evidence type="ECO:0000256" key="1">
    <source>
        <dbReference type="SAM" id="MobiDB-lite"/>
    </source>
</evidence>
<keyword evidence="4" id="KW-1185">Reference proteome</keyword>
<evidence type="ECO:0000256" key="2">
    <source>
        <dbReference type="SAM" id="Phobius"/>
    </source>
</evidence>
<accession>A0A840XQ76</accession>
<keyword evidence="2" id="KW-1133">Transmembrane helix</keyword>
<gene>
    <name evidence="3" type="ORF">BJ959_001585</name>
</gene>
<dbReference type="RefSeq" id="WP_153982902.1">
    <property type="nucleotide sequence ID" value="NZ_BAAANZ010000014.1"/>
</dbReference>
<name>A0A840XQ76_9MICO</name>
<dbReference type="AlphaFoldDB" id="A0A840XQ76"/>
<keyword evidence="2" id="KW-0812">Transmembrane</keyword>
<proteinExistence type="predicted"/>
<dbReference type="OrthoDB" id="5244233at2"/>
<feature type="compositionally biased region" description="Basic and acidic residues" evidence="1">
    <location>
        <begin position="1"/>
        <end position="21"/>
    </location>
</feature>
<evidence type="ECO:0000313" key="4">
    <source>
        <dbReference type="Proteomes" id="UP000552883"/>
    </source>
</evidence>